<dbReference type="KEGG" id="rir:BN877_I1770"/>
<organism evidence="1 2">
    <name type="scientific">Agrobacterium pusense</name>
    <dbReference type="NCBI Taxonomy" id="648995"/>
    <lineage>
        <taxon>Bacteria</taxon>
        <taxon>Pseudomonadati</taxon>
        <taxon>Pseudomonadota</taxon>
        <taxon>Alphaproteobacteria</taxon>
        <taxon>Hyphomicrobiales</taxon>
        <taxon>Rhizobiaceae</taxon>
        <taxon>Rhizobium/Agrobacterium group</taxon>
        <taxon>Agrobacterium</taxon>
    </lineage>
</organism>
<dbReference type="EMBL" id="HG518322">
    <property type="protein sequence ID" value="CDI08667.1"/>
    <property type="molecule type" value="Genomic_DNA"/>
</dbReference>
<dbReference type="Proteomes" id="UP000016944">
    <property type="component" value="Chromosome I"/>
</dbReference>
<evidence type="ECO:0000313" key="2">
    <source>
        <dbReference type="Proteomes" id="UP000016944"/>
    </source>
</evidence>
<protein>
    <submittedName>
        <fullName evidence="1">Uncharacterized protein</fullName>
    </submittedName>
</protein>
<dbReference type="PATRIC" id="fig|424182.3.peg.1757"/>
<gene>
    <name evidence="1" type="ORF">BN877_I1770</name>
</gene>
<dbReference type="HOGENOM" id="CLU_2438717_0_0_5"/>
<accession>U4PXQ8</accession>
<reference evidence="1 2" key="1">
    <citation type="journal article" date="2013" name="Genome Announc.">
        <title>Complete Genome Sequence of the Sesbania Symbiont and Rice Growth-Promoting Endophyte Rhizobium sp. Strain IRBG74.</title>
        <authorList>
            <person name="Crook M.B."/>
            <person name="Mitra S."/>
            <person name="Ane J.M."/>
            <person name="Sadowsky M.J."/>
            <person name="Gyaneshwar P."/>
        </authorList>
    </citation>
    <scope>NUCLEOTIDE SEQUENCE [LARGE SCALE GENOMIC DNA]</scope>
    <source>
        <strain evidence="1 2">IRBG74</strain>
    </source>
</reference>
<evidence type="ECO:0000313" key="1">
    <source>
        <dbReference type="EMBL" id="CDI08667.1"/>
    </source>
</evidence>
<dbReference type="AlphaFoldDB" id="U4PXQ8"/>
<proteinExistence type="predicted"/>
<dbReference type="RefSeq" id="WP_022556330.1">
    <property type="nucleotide sequence ID" value="NC_022535.1"/>
</dbReference>
<name>U4PXQ8_9HYPH</name>
<sequence>MNDLKRLCDLITERKKTLPPYSYEQRAAYDRAVIAIADELQANEGAVWKSDWRGASIKLAGIRSSSTSSMLSALSNWQAAAEKRLARGAA</sequence>